<protein>
    <submittedName>
        <fullName evidence="2">Uncharacterized protein</fullName>
    </submittedName>
</protein>
<name>A0ABU5MZX9_9BACT</name>
<proteinExistence type="predicted"/>
<dbReference type="RefSeq" id="WP_322609551.1">
    <property type="nucleotide sequence ID" value="NZ_JARVCO010000012.1"/>
</dbReference>
<reference evidence="2 3" key="1">
    <citation type="journal article" date="2024" name="Appl. Environ. Microbiol.">
        <title>Pontiella agarivorans sp. nov., a novel marine anaerobic bacterium capable of degrading macroalgal polysaccharides and fixing nitrogen.</title>
        <authorList>
            <person name="Liu N."/>
            <person name="Kivenson V."/>
            <person name="Peng X."/>
            <person name="Cui Z."/>
            <person name="Lankiewicz T.S."/>
            <person name="Gosselin K.M."/>
            <person name="English C.J."/>
            <person name="Blair E.M."/>
            <person name="O'Malley M.A."/>
            <person name="Valentine D.L."/>
        </authorList>
    </citation>
    <scope>NUCLEOTIDE SEQUENCE [LARGE SCALE GENOMIC DNA]</scope>
    <source>
        <strain evidence="2 3">NLcol2</strain>
    </source>
</reference>
<keyword evidence="3" id="KW-1185">Reference proteome</keyword>
<comment type="caution">
    <text evidence="2">The sequence shown here is derived from an EMBL/GenBank/DDBJ whole genome shotgun (WGS) entry which is preliminary data.</text>
</comment>
<sequence>MKKTGIVFVLLLIGFVCRSAAAVDRFASASLVPTHADAAIVFGKYFGLFDQYIDENASLTDCVKFFNKHGVYFGLMEVVNGSEFTFRDCARVMGQIELLLSGEAEYFMGKVKLPIGIASWEEFCIMNRVDYTEGHAAMLDTLKMLSRLKR</sequence>
<gene>
    <name evidence="2" type="ORF">P9H32_14160</name>
</gene>
<dbReference type="Proteomes" id="UP001290861">
    <property type="component" value="Unassembled WGS sequence"/>
</dbReference>
<dbReference type="EMBL" id="JARVCO010000012">
    <property type="protein sequence ID" value="MDZ8119769.1"/>
    <property type="molecule type" value="Genomic_DNA"/>
</dbReference>
<feature type="signal peptide" evidence="1">
    <location>
        <begin position="1"/>
        <end position="21"/>
    </location>
</feature>
<keyword evidence="1" id="KW-0732">Signal</keyword>
<evidence type="ECO:0000256" key="1">
    <source>
        <dbReference type="SAM" id="SignalP"/>
    </source>
</evidence>
<accession>A0ABU5MZX9</accession>
<feature type="chain" id="PRO_5046668744" evidence="1">
    <location>
        <begin position="22"/>
        <end position="150"/>
    </location>
</feature>
<evidence type="ECO:0000313" key="2">
    <source>
        <dbReference type="EMBL" id="MDZ8119769.1"/>
    </source>
</evidence>
<organism evidence="2 3">
    <name type="scientific">Pontiella agarivorans</name>
    <dbReference type="NCBI Taxonomy" id="3038953"/>
    <lineage>
        <taxon>Bacteria</taxon>
        <taxon>Pseudomonadati</taxon>
        <taxon>Kiritimatiellota</taxon>
        <taxon>Kiritimatiellia</taxon>
        <taxon>Kiritimatiellales</taxon>
        <taxon>Pontiellaceae</taxon>
        <taxon>Pontiella</taxon>
    </lineage>
</organism>
<evidence type="ECO:0000313" key="3">
    <source>
        <dbReference type="Proteomes" id="UP001290861"/>
    </source>
</evidence>